<evidence type="ECO:0000313" key="2">
    <source>
        <dbReference type="Proteomes" id="UP000242818"/>
    </source>
</evidence>
<accession>A0A1C4G8J1</accession>
<proteinExistence type="predicted"/>
<evidence type="ECO:0000313" key="1">
    <source>
        <dbReference type="EMBL" id="SCC64528.1"/>
    </source>
</evidence>
<dbReference type="Proteomes" id="UP000242818">
    <property type="component" value="Unassembled WGS sequence"/>
</dbReference>
<dbReference type="OrthoDB" id="675688at2"/>
<organism evidence="1 2">
    <name type="scientific">Chitinophaga costaii</name>
    <dbReference type="NCBI Taxonomy" id="1335309"/>
    <lineage>
        <taxon>Bacteria</taxon>
        <taxon>Pseudomonadati</taxon>
        <taxon>Bacteroidota</taxon>
        <taxon>Chitinophagia</taxon>
        <taxon>Chitinophagales</taxon>
        <taxon>Chitinophagaceae</taxon>
        <taxon>Chitinophaga</taxon>
    </lineage>
</organism>
<dbReference type="PROSITE" id="PS51257">
    <property type="entry name" value="PROKAR_LIPOPROTEIN"/>
    <property type="match status" value="1"/>
</dbReference>
<dbReference type="STRING" id="1335309.GA0116948_1337"/>
<dbReference type="RefSeq" id="WP_123891800.1">
    <property type="nucleotide sequence ID" value="NZ_FMAR01000033.1"/>
</dbReference>
<protein>
    <recommendedName>
        <fullName evidence="3">Lipoprotein</fullName>
    </recommendedName>
</protein>
<reference evidence="1 2" key="1">
    <citation type="submission" date="2016-08" db="EMBL/GenBank/DDBJ databases">
        <authorList>
            <person name="Seilhamer J.J."/>
        </authorList>
    </citation>
    <scope>NUCLEOTIDE SEQUENCE [LARGE SCALE GENOMIC DNA]</scope>
    <source>
        <strain evidence="1 2">A37T2</strain>
    </source>
</reference>
<keyword evidence="2" id="KW-1185">Reference proteome</keyword>
<gene>
    <name evidence="1" type="ORF">GA0116948_1337</name>
</gene>
<dbReference type="AlphaFoldDB" id="A0A1C4G8J1"/>
<dbReference type="EMBL" id="FMAR01000033">
    <property type="protein sequence ID" value="SCC64528.1"/>
    <property type="molecule type" value="Genomic_DNA"/>
</dbReference>
<evidence type="ECO:0008006" key="3">
    <source>
        <dbReference type="Google" id="ProtNLM"/>
    </source>
</evidence>
<sequence length="153" mass="17346">MTFKHLNAIAYIFFCTITGMVGCASSQVPLSNAELQLSKQLALEYQCEVEFQHDYVALKSNRKNGVFWIQLKSINNDLCSKDSSSLKKIAADITARTEKILSHKQSYISVTLNFKTTTVYHKQGYSITCDKDLNIDLADLNNVHIIYWDNGKL</sequence>
<name>A0A1C4G8J1_9BACT</name>